<organism evidence="2 3">
    <name type="scientific">Hirsutella minnesotensis 3608</name>
    <dbReference type="NCBI Taxonomy" id="1043627"/>
    <lineage>
        <taxon>Eukaryota</taxon>
        <taxon>Fungi</taxon>
        <taxon>Dikarya</taxon>
        <taxon>Ascomycota</taxon>
        <taxon>Pezizomycotina</taxon>
        <taxon>Sordariomycetes</taxon>
        <taxon>Hypocreomycetidae</taxon>
        <taxon>Hypocreales</taxon>
        <taxon>Ophiocordycipitaceae</taxon>
        <taxon>Hirsutella</taxon>
    </lineage>
</organism>
<feature type="region of interest" description="Disordered" evidence="1">
    <location>
        <begin position="36"/>
        <end position="167"/>
    </location>
</feature>
<feature type="compositionally biased region" description="Polar residues" evidence="1">
    <location>
        <begin position="117"/>
        <end position="130"/>
    </location>
</feature>
<dbReference type="Proteomes" id="UP000054481">
    <property type="component" value="Unassembled WGS sequence"/>
</dbReference>
<dbReference type="AlphaFoldDB" id="A0A0F7ZFJ8"/>
<dbReference type="OrthoDB" id="5103304at2759"/>
<accession>A0A0F7ZFJ8</accession>
<evidence type="ECO:0000313" key="3">
    <source>
        <dbReference type="Proteomes" id="UP000054481"/>
    </source>
</evidence>
<name>A0A0F7ZFJ8_9HYPO</name>
<proteinExistence type="predicted"/>
<feature type="compositionally biased region" description="Polar residues" evidence="1">
    <location>
        <begin position="71"/>
        <end position="86"/>
    </location>
</feature>
<feature type="region of interest" description="Disordered" evidence="1">
    <location>
        <begin position="1"/>
        <end position="21"/>
    </location>
</feature>
<feature type="compositionally biased region" description="Basic and acidic residues" evidence="1">
    <location>
        <begin position="45"/>
        <end position="65"/>
    </location>
</feature>
<protein>
    <submittedName>
        <fullName evidence="2">Uncharacterized protein</fullName>
    </submittedName>
</protein>
<evidence type="ECO:0000256" key="1">
    <source>
        <dbReference type="SAM" id="MobiDB-lite"/>
    </source>
</evidence>
<gene>
    <name evidence="2" type="ORF">HIM_11340</name>
</gene>
<dbReference type="EMBL" id="KQ030736">
    <property type="protein sequence ID" value="KJZ69266.1"/>
    <property type="molecule type" value="Genomic_DNA"/>
</dbReference>
<evidence type="ECO:0000313" key="2">
    <source>
        <dbReference type="EMBL" id="KJZ69266.1"/>
    </source>
</evidence>
<keyword evidence="3" id="KW-1185">Reference proteome</keyword>
<sequence>MENQERQPARYSARRGPRNEPVRVLFDEAILQALREPQQEPTRIPLDEVRRTLHGLDRQRAEERARRRQGVPQQEATALQPRNRNTIVPIEGIVSTLDDSGPTARRGPGPPEVERYQTGTTANSPGNDRPSSPDAAFPQAPWRTAGRTSDSTALGSRPAPKKTEATA</sequence>
<reference evidence="2 3" key="1">
    <citation type="journal article" date="2014" name="Genome Biol. Evol.">
        <title>Comparative genomics and transcriptomics analyses reveal divergent lifestyle features of nematode endoparasitic fungus Hirsutella minnesotensis.</title>
        <authorList>
            <person name="Lai Y."/>
            <person name="Liu K."/>
            <person name="Zhang X."/>
            <person name="Zhang X."/>
            <person name="Li K."/>
            <person name="Wang N."/>
            <person name="Shu C."/>
            <person name="Wu Y."/>
            <person name="Wang C."/>
            <person name="Bushley K.E."/>
            <person name="Xiang M."/>
            <person name="Liu X."/>
        </authorList>
    </citation>
    <scope>NUCLEOTIDE SEQUENCE [LARGE SCALE GENOMIC DNA]</scope>
    <source>
        <strain evidence="2 3">3608</strain>
    </source>
</reference>